<dbReference type="Gene3D" id="6.10.330.20">
    <property type="match status" value="1"/>
</dbReference>
<dbReference type="InterPro" id="IPR038340">
    <property type="entry name" value="MRP-L47_sf"/>
</dbReference>
<comment type="similarity">
    <text evidence="2">Belongs to the universal ribosomal protein uL29 family.</text>
</comment>
<evidence type="ECO:0000256" key="3">
    <source>
        <dbReference type="ARBA" id="ARBA00022980"/>
    </source>
</evidence>
<keyword evidence="3 9" id="KW-0689">Ribosomal protein</keyword>
<evidence type="ECO:0000256" key="4">
    <source>
        <dbReference type="ARBA" id="ARBA00023128"/>
    </source>
</evidence>
<evidence type="ECO:0000256" key="6">
    <source>
        <dbReference type="ARBA" id="ARBA00035289"/>
    </source>
</evidence>
<dbReference type="GO" id="GO:0032543">
    <property type="term" value="P:mitochondrial translation"/>
    <property type="evidence" value="ECO:0007669"/>
    <property type="project" value="TreeGrafter"/>
</dbReference>
<dbReference type="STRING" id="29833.A0A1E5RPB8"/>
<accession>A0A1E5RPB8</accession>
<evidence type="ECO:0000256" key="1">
    <source>
        <dbReference type="ARBA" id="ARBA00004173"/>
    </source>
</evidence>
<dbReference type="Pfam" id="PF06984">
    <property type="entry name" value="MRP-L47"/>
    <property type="match status" value="1"/>
</dbReference>
<feature type="coiled-coil region" evidence="8">
    <location>
        <begin position="224"/>
        <end position="258"/>
    </location>
</feature>
<keyword evidence="10" id="KW-1185">Reference proteome</keyword>
<evidence type="ECO:0000256" key="2">
    <source>
        <dbReference type="ARBA" id="ARBA00009254"/>
    </source>
</evidence>
<protein>
    <recommendedName>
        <fullName evidence="6">Large ribosomal subunit protein uL29m</fullName>
    </recommendedName>
    <alternativeName>
        <fullName evidence="7">54S ribosomal protein L4, mitochondrial</fullName>
    </alternativeName>
</protein>
<name>A0A1E5RPB8_HANUV</name>
<evidence type="ECO:0000256" key="5">
    <source>
        <dbReference type="ARBA" id="ARBA00023274"/>
    </source>
</evidence>
<dbReference type="GO" id="GO:0003735">
    <property type="term" value="F:structural constituent of ribosome"/>
    <property type="evidence" value="ECO:0007669"/>
    <property type="project" value="InterPro"/>
</dbReference>
<dbReference type="GO" id="GO:0005762">
    <property type="term" value="C:mitochondrial large ribosomal subunit"/>
    <property type="evidence" value="ECO:0007669"/>
    <property type="project" value="TreeGrafter"/>
</dbReference>
<keyword evidence="4" id="KW-0496">Mitochondrion</keyword>
<dbReference type="AlphaFoldDB" id="A0A1E5RPB8"/>
<sequence length="267" mass="31584">MLKVTAVQQFKSTFVSNVRTPTKKKLSTILRENAIRQEIIDKKNVIPKFIPEVDPETENNLTLTDPIPPAYSVLIKQSKDILYEEALDDHPLWQFFPAKKLVRSRGLLDTSSRPWTVSELRIKSFNDLHYIYISCLKEINTLNRELAYLDPQRGLEDIYIDTESHRKLRTKLSVTMNNIKAVIKDRKFAHDMSKFELIDRHIFKDVNYDYKEFQLLKANKELYQEKAEKYIEMEKNRLLNLKKENLQEGEDIEDYEKKLNKAFAINN</sequence>
<evidence type="ECO:0000256" key="7">
    <source>
        <dbReference type="ARBA" id="ARBA00035399"/>
    </source>
</evidence>
<gene>
    <name evidence="9" type="ORF">AWRI3580_g1583</name>
</gene>
<organism evidence="9 10">
    <name type="scientific">Hanseniaspora uvarum</name>
    <name type="common">Yeast</name>
    <name type="synonym">Kloeckera apiculata</name>
    <dbReference type="NCBI Taxonomy" id="29833"/>
    <lineage>
        <taxon>Eukaryota</taxon>
        <taxon>Fungi</taxon>
        <taxon>Dikarya</taxon>
        <taxon>Ascomycota</taxon>
        <taxon>Saccharomycotina</taxon>
        <taxon>Saccharomycetes</taxon>
        <taxon>Saccharomycodales</taxon>
        <taxon>Saccharomycodaceae</taxon>
        <taxon>Hanseniaspora</taxon>
    </lineage>
</organism>
<evidence type="ECO:0000256" key="8">
    <source>
        <dbReference type="SAM" id="Coils"/>
    </source>
</evidence>
<dbReference type="OrthoDB" id="270763at2759"/>
<evidence type="ECO:0000313" key="10">
    <source>
        <dbReference type="Proteomes" id="UP000095358"/>
    </source>
</evidence>
<dbReference type="VEuPathDB" id="FungiDB:AWRI3580_g1583"/>
<comment type="caution">
    <text evidence="9">The sequence shown here is derived from an EMBL/GenBank/DDBJ whole genome shotgun (WGS) entry which is preliminary data.</text>
</comment>
<dbReference type="InterPro" id="IPR010729">
    <property type="entry name" value="Ribosomal_uL29_mit"/>
</dbReference>
<reference evidence="10" key="1">
    <citation type="journal article" date="2016" name="Genome Announc.">
        <title>Genome sequences of three species of Hanseniaspora isolated from spontaneous wine fermentations.</title>
        <authorList>
            <person name="Sternes P.R."/>
            <person name="Lee D."/>
            <person name="Kutyna D.R."/>
            <person name="Borneman A.R."/>
        </authorList>
    </citation>
    <scope>NUCLEOTIDE SEQUENCE [LARGE SCALE GENOMIC DNA]</scope>
    <source>
        <strain evidence="10">AWRI3580</strain>
    </source>
</reference>
<dbReference type="Proteomes" id="UP000095358">
    <property type="component" value="Unassembled WGS sequence"/>
</dbReference>
<dbReference type="PANTHER" id="PTHR21183">
    <property type="entry name" value="RIBOSOMAL PROTEIN L47, MITOCHONDRIAL-RELATED"/>
    <property type="match status" value="1"/>
</dbReference>
<evidence type="ECO:0000313" key="9">
    <source>
        <dbReference type="EMBL" id="OEJ88734.1"/>
    </source>
</evidence>
<proteinExistence type="inferred from homology"/>
<dbReference type="PANTHER" id="PTHR21183:SF18">
    <property type="entry name" value="LARGE RIBOSOMAL SUBUNIT PROTEIN UL29M"/>
    <property type="match status" value="1"/>
</dbReference>
<dbReference type="EMBL" id="LPNN01000004">
    <property type="protein sequence ID" value="OEJ88734.1"/>
    <property type="molecule type" value="Genomic_DNA"/>
</dbReference>
<comment type="subcellular location">
    <subcellularLocation>
        <location evidence="1">Mitochondrion</location>
    </subcellularLocation>
</comment>
<keyword evidence="5" id="KW-0687">Ribonucleoprotein</keyword>
<keyword evidence="8" id="KW-0175">Coiled coil</keyword>